<dbReference type="AlphaFoldDB" id="W6M8V1"/>
<dbReference type="STRING" id="1400863.BN873_980012"/>
<dbReference type="NCBIfam" id="TIGR02945">
    <property type="entry name" value="SUF_assoc"/>
    <property type="match status" value="1"/>
</dbReference>
<dbReference type="InterPro" id="IPR052339">
    <property type="entry name" value="Fe-S_Maturation_MIP18"/>
</dbReference>
<name>W6M8V1_9GAMM</name>
<gene>
    <name evidence="2" type="ORF">BN873_980012</name>
</gene>
<comment type="caution">
    <text evidence="2">The sequence shown here is derived from an EMBL/GenBank/DDBJ whole genome shotgun (WGS) entry which is preliminary data.</text>
</comment>
<feature type="domain" description="MIP18 family-like" evidence="1">
    <location>
        <begin position="15"/>
        <end position="88"/>
    </location>
</feature>
<evidence type="ECO:0000313" key="3">
    <source>
        <dbReference type="Proteomes" id="UP000035760"/>
    </source>
</evidence>
<dbReference type="Pfam" id="PF01883">
    <property type="entry name" value="FeS_assembly_P"/>
    <property type="match status" value="1"/>
</dbReference>
<accession>W6M8V1</accession>
<dbReference type="EMBL" id="CBTJ020000111">
    <property type="protein sequence ID" value="CDI04411.1"/>
    <property type="molecule type" value="Genomic_DNA"/>
</dbReference>
<dbReference type="InterPro" id="IPR034904">
    <property type="entry name" value="FSCA_dom_sf"/>
</dbReference>
<organism evidence="2 3">
    <name type="scientific">Candidatus Competibacter denitrificans Run_A_D11</name>
    <dbReference type="NCBI Taxonomy" id="1400863"/>
    <lineage>
        <taxon>Bacteria</taxon>
        <taxon>Pseudomonadati</taxon>
        <taxon>Pseudomonadota</taxon>
        <taxon>Gammaproteobacteria</taxon>
        <taxon>Candidatus Competibacteraceae</taxon>
        <taxon>Candidatus Competibacter</taxon>
    </lineage>
</organism>
<dbReference type="PANTHER" id="PTHR42831">
    <property type="entry name" value="FE-S PROTEIN MATURATION AUXILIARY FACTOR YITW"/>
    <property type="match status" value="1"/>
</dbReference>
<dbReference type="RefSeq" id="WP_048676626.1">
    <property type="nucleotide sequence ID" value="NZ_CBTJ020000111.1"/>
</dbReference>
<dbReference type="SUPFAM" id="SSF117916">
    <property type="entry name" value="Fe-S cluster assembly (FSCA) domain-like"/>
    <property type="match status" value="1"/>
</dbReference>
<reference evidence="2" key="1">
    <citation type="submission" date="2013-07" db="EMBL/GenBank/DDBJ databases">
        <authorList>
            <person name="McIlroy S."/>
        </authorList>
    </citation>
    <scope>NUCLEOTIDE SEQUENCE [LARGE SCALE GENOMIC DNA]</scope>
    <source>
        <strain evidence="2">Run_A_D11</strain>
    </source>
</reference>
<dbReference type="Gene3D" id="3.30.300.130">
    <property type="entry name" value="Fe-S cluster assembly (FSCA)"/>
    <property type="match status" value="1"/>
</dbReference>
<dbReference type="Proteomes" id="UP000035760">
    <property type="component" value="Unassembled WGS sequence"/>
</dbReference>
<dbReference type="PANTHER" id="PTHR42831:SF1">
    <property type="entry name" value="FE-S PROTEIN MATURATION AUXILIARY FACTOR YITW"/>
    <property type="match status" value="1"/>
</dbReference>
<reference evidence="2" key="2">
    <citation type="submission" date="2014-03" db="EMBL/GenBank/DDBJ databases">
        <title>Candidatus Competibacter-lineage genomes retrieved from metagenomes reveal functional metabolic diversity.</title>
        <authorList>
            <person name="McIlroy S.J."/>
            <person name="Albertsen M."/>
            <person name="Andresen E.K."/>
            <person name="Saunders A.M."/>
            <person name="Kristiansen R."/>
            <person name="Stokholm-Bjerregaard M."/>
            <person name="Nielsen K.L."/>
            <person name="Nielsen P.H."/>
        </authorList>
    </citation>
    <scope>NUCLEOTIDE SEQUENCE</scope>
    <source>
        <strain evidence="2">Run_A_D11</strain>
    </source>
</reference>
<protein>
    <recommendedName>
        <fullName evidence="1">MIP18 family-like domain-containing protein</fullName>
    </recommendedName>
</protein>
<evidence type="ECO:0000313" key="2">
    <source>
        <dbReference type="EMBL" id="CDI04411.1"/>
    </source>
</evidence>
<dbReference type="InterPro" id="IPR014291">
    <property type="entry name" value="SUF_FeS_clus_asmbl-assoc"/>
</dbReference>
<sequence>MSTTTMDLPDAEELEAKVIEAIKTVYDPEIPVNIYELGLIYNLEVDPIGNHADIQMTLTAPGCPVAGSMPEWVENAVRHLAGVESVNVELVWDPPWSTERMSMRAKLELNML</sequence>
<evidence type="ECO:0000259" key="1">
    <source>
        <dbReference type="Pfam" id="PF01883"/>
    </source>
</evidence>
<dbReference type="InterPro" id="IPR002744">
    <property type="entry name" value="MIP18-like"/>
</dbReference>
<dbReference type="OrthoDB" id="9805360at2"/>
<keyword evidence="3" id="KW-1185">Reference proteome</keyword>
<proteinExistence type="predicted"/>